<dbReference type="EMBL" id="JAUFPN010000313">
    <property type="protein sequence ID" value="MDN3568959.1"/>
    <property type="molecule type" value="Genomic_DNA"/>
</dbReference>
<gene>
    <name evidence="2" type="ORF">QWZ14_31660</name>
</gene>
<dbReference type="RefSeq" id="WP_290321080.1">
    <property type="nucleotide sequence ID" value="NZ_JAUFPN010000313.1"/>
</dbReference>
<dbReference type="SUPFAM" id="SSF46955">
    <property type="entry name" value="Putative DNA-binding domain"/>
    <property type="match status" value="1"/>
</dbReference>
<dbReference type="Pfam" id="PF12728">
    <property type="entry name" value="HTH_17"/>
    <property type="match status" value="1"/>
</dbReference>
<proteinExistence type="predicted"/>
<dbReference type="InterPro" id="IPR009061">
    <property type="entry name" value="DNA-bd_dom_put_sf"/>
</dbReference>
<name>A0ABT8AGK9_9PROT</name>
<feature type="domain" description="Helix-turn-helix" evidence="1">
    <location>
        <begin position="7"/>
        <end position="57"/>
    </location>
</feature>
<evidence type="ECO:0000259" key="1">
    <source>
        <dbReference type="Pfam" id="PF12728"/>
    </source>
</evidence>
<dbReference type="Proteomes" id="UP001529369">
    <property type="component" value="Unassembled WGS sequence"/>
</dbReference>
<accession>A0ABT8AGK9</accession>
<reference evidence="3" key="1">
    <citation type="journal article" date="2019" name="Int. J. Syst. Evol. Microbiol.">
        <title>The Global Catalogue of Microorganisms (GCM) 10K type strain sequencing project: providing services to taxonomists for standard genome sequencing and annotation.</title>
        <authorList>
            <consortium name="The Broad Institute Genomics Platform"/>
            <consortium name="The Broad Institute Genome Sequencing Center for Infectious Disease"/>
            <person name="Wu L."/>
            <person name="Ma J."/>
        </authorList>
    </citation>
    <scope>NUCLEOTIDE SEQUENCE [LARGE SCALE GENOMIC DNA]</scope>
    <source>
        <strain evidence="3">CECT 7131</strain>
    </source>
</reference>
<organism evidence="2 3">
    <name type="scientific">Paeniroseomonas aquatica</name>
    <dbReference type="NCBI Taxonomy" id="373043"/>
    <lineage>
        <taxon>Bacteria</taxon>
        <taxon>Pseudomonadati</taxon>
        <taxon>Pseudomonadota</taxon>
        <taxon>Alphaproteobacteria</taxon>
        <taxon>Acetobacterales</taxon>
        <taxon>Acetobacteraceae</taxon>
        <taxon>Paeniroseomonas</taxon>
    </lineage>
</organism>
<dbReference type="InterPro" id="IPR036388">
    <property type="entry name" value="WH-like_DNA-bd_sf"/>
</dbReference>
<protein>
    <submittedName>
        <fullName evidence="2">Helix-turn-helix domain-containing protein</fullName>
    </submittedName>
</protein>
<dbReference type="Gene3D" id="1.10.10.10">
    <property type="entry name" value="Winged helix-like DNA-binding domain superfamily/Winged helix DNA-binding domain"/>
    <property type="match status" value="1"/>
</dbReference>
<comment type="caution">
    <text evidence="2">The sequence shown here is derived from an EMBL/GenBank/DDBJ whole genome shotgun (WGS) entry which is preliminary data.</text>
</comment>
<keyword evidence="3" id="KW-1185">Reference proteome</keyword>
<sequence>MSDDAFLDEAELCRLLRVKSRTAQRWRAEGTGPAFIRAGARRILYRRLDVEAWAAGRTFAHRAAELAAAVKGSADA</sequence>
<evidence type="ECO:0000313" key="2">
    <source>
        <dbReference type="EMBL" id="MDN3568959.1"/>
    </source>
</evidence>
<dbReference type="InterPro" id="IPR041657">
    <property type="entry name" value="HTH_17"/>
</dbReference>
<evidence type="ECO:0000313" key="3">
    <source>
        <dbReference type="Proteomes" id="UP001529369"/>
    </source>
</evidence>